<protein>
    <submittedName>
        <fullName evidence="2">Uncharacterized protein</fullName>
    </submittedName>
</protein>
<evidence type="ECO:0000313" key="3">
    <source>
        <dbReference type="Proteomes" id="UP000002629"/>
    </source>
</evidence>
<dbReference type="AlphaFoldDB" id="D5VDZ4"/>
<dbReference type="RefSeq" id="WP_013077368.1">
    <property type="nucleotide sequence ID" value="NC_014100.1"/>
</dbReference>
<dbReference type="EMBL" id="CP002008">
    <property type="protein sequence ID" value="ADG08694.1"/>
    <property type="molecule type" value="Genomic_DNA"/>
</dbReference>
<dbReference type="KEGG" id="cse:Cseg_0168"/>
<organism evidence="2 3">
    <name type="scientific">Caulobacter segnis (strain ATCC 21756 / DSM 7131 / JCM 7823 / NBRC 15250 / LMG 17158 / TK0059)</name>
    <name type="common">Mycoplana segnis</name>
    <dbReference type="NCBI Taxonomy" id="509190"/>
    <lineage>
        <taxon>Bacteria</taxon>
        <taxon>Pseudomonadati</taxon>
        <taxon>Pseudomonadota</taxon>
        <taxon>Alphaproteobacteria</taxon>
        <taxon>Caulobacterales</taxon>
        <taxon>Caulobacteraceae</taxon>
        <taxon>Caulobacter</taxon>
    </lineage>
</organism>
<evidence type="ECO:0000256" key="1">
    <source>
        <dbReference type="SAM" id="Phobius"/>
    </source>
</evidence>
<keyword evidence="1" id="KW-0472">Membrane</keyword>
<sequence>MLKPGDGSVNWPALISLVIALAFLATLIWRAEMGEEVTMNVRGVGQVPVVANGASR</sequence>
<keyword evidence="1" id="KW-0812">Transmembrane</keyword>
<name>D5VDZ4_CAUST</name>
<dbReference type="HOGENOM" id="CLU_3005721_0_0_5"/>
<accession>D5VDZ4</accession>
<feature type="transmembrane region" description="Helical" evidence="1">
    <location>
        <begin position="12"/>
        <end position="29"/>
    </location>
</feature>
<keyword evidence="1" id="KW-1133">Transmembrane helix</keyword>
<evidence type="ECO:0000313" key="2">
    <source>
        <dbReference type="EMBL" id="ADG08694.1"/>
    </source>
</evidence>
<proteinExistence type="predicted"/>
<gene>
    <name evidence="2" type="ordered locus">Cseg_0168</name>
</gene>
<dbReference type="Proteomes" id="UP000002629">
    <property type="component" value="Chromosome"/>
</dbReference>
<reference evidence="3" key="1">
    <citation type="journal article" date="2011" name="J. Bacteriol.">
        <title>Genome sequences of eight morphologically diverse alphaproteobacteria.</title>
        <authorList>
            <consortium name="US DOE Joint Genome Institute"/>
            <person name="Brown P.J."/>
            <person name="Kysela D.T."/>
            <person name="Buechlein A."/>
            <person name="Hemmerich C."/>
            <person name="Brun Y.V."/>
        </authorList>
    </citation>
    <scope>NUCLEOTIDE SEQUENCE [LARGE SCALE GENOMIC DNA]</scope>
    <source>
        <strain evidence="3">ATCC 21756 / DSM 7131 / JCM 7823 / NBRC 15250 / LMG 17158 / TK0059</strain>
    </source>
</reference>